<evidence type="ECO:0000259" key="2">
    <source>
        <dbReference type="Pfam" id="PF13205"/>
    </source>
</evidence>
<name>A0ABW4IDR4_9SPHI</name>
<comment type="caution">
    <text evidence="3">The sequence shown here is derived from an EMBL/GenBank/DDBJ whole genome shotgun (WGS) entry which is preliminary data.</text>
</comment>
<dbReference type="InterPro" id="IPR008969">
    <property type="entry name" value="CarboxyPept-like_regulatory"/>
</dbReference>
<evidence type="ECO:0000313" key="4">
    <source>
        <dbReference type="Proteomes" id="UP001597118"/>
    </source>
</evidence>
<proteinExistence type="predicted"/>
<dbReference type="EMBL" id="JBHUDG010000014">
    <property type="protein sequence ID" value="MFD1630109.1"/>
    <property type="molecule type" value="Genomic_DNA"/>
</dbReference>
<protein>
    <submittedName>
        <fullName evidence="3">Ig-like domain-containing domain</fullName>
    </submittedName>
</protein>
<evidence type="ECO:0000313" key="3">
    <source>
        <dbReference type="EMBL" id="MFD1630109.1"/>
    </source>
</evidence>
<keyword evidence="4" id="KW-1185">Reference proteome</keyword>
<dbReference type="InterPro" id="IPR032812">
    <property type="entry name" value="SbsA_Ig"/>
</dbReference>
<dbReference type="SUPFAM" id="SSF49464">
    <property type="entry name" value="Carboxypeptidase regulatory domain-like"/>
    <property type="match status" value="1"/>
</dbReference>
<dbReference type="Pfam" id="PF13205">
    <property type="entry name" value="Big_5"/>
    <property type="match status" value="1"/>
</dbReference>
<reference evidence="4" key="1">
    <citation type="journal article" date="2019" name="Int. J. Syst. Evol. Microbiol.">
        <title>The Global Catalogue of Microorganisms (GCM) 10K type strain sequencing project: providing services to taxonomists for standard genome sequencing and annotation.</title>
        <authorList>
            <consortium name="The Broad Institute Genomics Platform"/>
            <consortium name="The Broad Institute Genome Sequencing Center for Infectious Disease"/>
            <person name="Wu L."/>
            <person name="Ma J."/>
        </authorList>
    </citation>
    <scope>NUCLEOTIDE SEQUENCE [LARGE SCALE GENOMIC DNA]</scope>
    <source>
        <strain evidence="4">CCUG 53762</strain>
    </source>
</reference>
<organism evidence="3 4">
    <name type="scientific">Pseudopedobacter beijingensis</name>
    <dbReference type="NCBI Taxonomy" id="1207056"/>
    <lineage>
        <taxon>Bacteria</taxon>
        <taxon>Pseudomonadati</taxon>
        <taxon>Bacteroidota</taxon>
        <taxon>Sphingobacteriia</taxon>
        <taxon>Sphingobacteriales</taxon>
        <taxon>Sphingobacteriaceae</taxon>
        <taxon>Pseudopedobacter</taxon>
    </lineage>
</organism>
<gene>
    <name evidence="3" type="ORF">ACFSAH_09480</name>
</gene>
<keyword evidence="1" id="KW-0732">Signal</keyword>
<sequence>MGLNKKSTFLVYFTAFISALTLINGCASMQQPEGGPRDTIAPSVIKEIPENYTRNFNNKKILIELDEYFKLNNEYTEISISPTPEVNPFYKIKKKTLEIELKDSLEKNTTYTINFGNAIADVNEGNKLKNYSYVFSTGPEIDSLQISGKVVNYLDNKPILDATVFIIPVSRDSIFGKKRASIYTATDSSGNFRLKNLKEENYRLYALKEENGGDRVYNNAKEMIGFVSDDIKLNKDTSEILIKLFKQYPEEYRNVDRKIENDGRITIIYNRPLEKPAFKIIEPEIKDPIFNYSLNGDTTTLWVKKMEFDSLKIVTNSGNKILDTLTLKRSKRDTYTRNITFNTNLVANKIKPGTDLTLTFNVPIENIDKNLIAITQDSTRIPNYLLQAADKNNRVFKIVYPWKVKKMYAIEIKDEAITDIYGTKNKALKGGFELDEVENYGNLSLNMVKSDTAKNYIVQLLDEKQNVLKENPITKNEIINYPMMPNGKYIVRVVYDANNNGIFDSGNVFKKIQPEKIWLYDKEIVIRPNWDREEKITIPKDFD</sequence>
<evidence type="ECO:0000256" key="1">
    <source>
        <dbReference type="ARBA" id="ARBA00022729"/>
    </source>
</evidence>
<dbReference type="RefSeq" id="WP_379662487.1">
    <property type="nucleotide sequence ID" value="NZ_JBHUDG010000014.1"/>
</dbReference>
<feature type="domain" description="SbsA Ig-like" evidence="2">
    <location>
        <begin position="38"/>
        <end position="137"/>
    </location>
</feature>
<accession>A0ABW4IDR4</accession>
<dbReference type="Proteomes" id="UP001597118">
    <property type="component" value="Unassembled WGS sequence"/>
</dbReference>